<feature type="region of interest" description="Disordered" evidence="1">
    <location>
        <begin position="1"/>
        <end position="37"/>
    </location>
</feature>
<name>A0A3N4IKQ9_ASCIM</name>
<gene>
    <name evidence="2" type="ORF">BJ508DRAFT_323330</name>
</gene>
<feature type="compositionally biased region" description="Basic and acidic residues" evidence="1">
    <location>
        <begin position="205"/>
        <end position="215"/>
    </location>
</feature>
<evidence type="ECO:0000256" key="1">
    <source>
        <dbReference type="SAM" id="MobiDB-lite"/>
    </source>
</evidence>
<sequence>MFENFSFSNTVRSADDSMDGCSPLFSPTESPWGAPSQLPSSLFDPDYSLTSSQPSRRKMSICTSLNSLSINHRSQPASASTPSPRYSESSINSGRSQIHNSASRSSSHPRHRTPRTVSHTLNTDVRLQRMLLSQLQAMAPQTIAPRISLSSPRSSRASSEDLTDSDSDASWKRAQASRAASAGFSGTKSDGKIQKRKKKVIRQRKREDAKDDTKWGFRRGSGWA</sequence>
<feature type="region of interest" description="Disordered" evidence="1">
    <location>
        <begin position="71"/>
        <end position="122"/>
    </location>
</feature>
<feature type="compositionally biased region" description="Polar residues" evidence="1">
    <location>
        <begin position="1"/>
        <end position="12"/>
    </location>
</feature>
<feature type="compositionally biased region" description="Polar residues" evidence="1">
    <location>
        <begin position="71"/>
        <end position="102"/>
    </location>
</feature>
<feature type="compositionally biased region" description="Basic residues" evidence="1">
    <location>
        <begin position="194"/>
        <end position="204"/>
    </location>
</feature>
<evidence type="ECO:0000313" key="2">
    <source>
        <dbReference type="EMBL" id="RPA84771.1"/>
    </source>
</evidence>
<proteinExistence type="predicted"/>
<dbReference type="AlphaFoldDB" id="A0A3N4IKQ9"/>
<organism evidence="2 3">
    <name type="scientific">Ascobolus immersus RN42</name>
    <dbReference type="NCBI Taxonomy" id="1160509"/>
    <lineage>
        <taxon>Eukaryota</taxon>
        <taxon>Fungi</taxon>
        <taxon>Dikarya</taxon>
        <taxon>Ascomycota</taxon>
        <taxon>Pezizomycotina</taxon>
        <taxon>Pezizomycetes</taxon>
        <taxon>Pezizales</taxon>
        <taxon>Ascobolaceae</taxon>
        <taxon>Ascobolus</taxon>
    </lineage>
</organism>
<evidence type="ECO:0000313" key="3">
    <source>
        <dbReference type="Proteomes" id="UP000275078"/>
    </source>
</evidence>
<keyword evidence="3" id="KW-1185">Reference proteome</keyword>
<reference evidence="2 3" key="1">
    <citation type="journal article" date="2018" name="Nat. Ecol. Evol.">
        <title>Pezizomycetes genomes reveal the molecular basis of ectomycorrhizal truffle lifestyle.</title>
        <authorList>
            <person name="Murat C."/>
            <person name="Payen T."/>
            <person name="Noel B."/>
            <person name="Kuo A."/>
            <person name="Morin E."/>
            <person name="Chen J."/>
            <person name="Kohler A."/>
            <person name="Krizsan K."/>
            <person name="Balestrini R."/>
            <person name="Da Silva C."/>
            <person name="Montanini B."/>
            <person name="Hainaut M."/>
            <person name="Levati E."/>
            <person name="Barry K.W."/>
            <person name="Belfiori B."/>
            <person name="Cichocki N."/>
            <person name="Clum A."/>
            <person name="Dockter R.B."/>
            <person name="Fauchery L."/>
            <person name="Guy J."/>
            <person name="Iotti M."/>
            <person name="Le Tacon F."/>
            <person name="Lindquist E.A."/>
            <person name="Lipzen A."/>
            <person name="Malagnac F."/>
            <person name="Mello A."/>
            <person name="Molinier V."/>
            <person name="Miyauchi S."/>
            <person name="Poulain J."/>
            <person name="Riccioni C."/>
            <person name="Rubini A."/>
            <person name="Sitrit Y."/>
            <person name="Splivallo R."/>
            <person name="Traeger S."/>
            <person name="Wang M."/>
            <person name="Zifcakova L."/>
            <person name="Wipf D."/>
            <person name="Zambonelli A."/>
            <person name="Paolocci F."/>
            <person name="Nowrousian M."/>
            <person name="Ottonello S."/>
            <person name="Baldrian P."/>
            <person name="Spatafora J.W."/>
            <person name="Henrissat B."/>
            <person name="Nagy L.G."/>
            <person name="Aury J.M."/>
            <person name="Wincker P."/>
            <person name="Grigoriev I.V."/>
            <person name="Bonfante P."/>
            <person name="Martin F.M."/>
        </authorList>
    </citation>
    <scope>NUCLEOTIDE SEQUENCE [LARGE SCALE GENOMIC DNA]</scope>
    <source>
        <strain evidence="2 3">RN42</strain>
    </source>
</reference>
<accession>A0A3N4IKQ9</accession>
<protein>
    <submittedName>
        <fullName evidence="2">Uncharacterized protein</fullName>
    </submittedName>
</protein>
<dbReference type="Proteomes" id="UP000275078">
    <property type="component" value="Unassembled WGS sequence"/>
</dbReference>
<feature type="compositionally biased region" description="Low complexity" evidence="1">
    <location>
        <begin position="143"/>
        <end position="157"/>
    </location>
</feature>
<feature type="region of interest" description="Disordered" evidence="1">
    <location>
        <begin position="143"/>
        <end position="224"/>
    </location>
</feature>
<dbReference type="EMBL" id="ML119657">
    <property type="protein sequence ID" value="RPA84771.1"/>
    <property type="molecule type" value="Genomic_DNA"/>
</dbReference>